<proteinExistence type="predicted"/>
<protein>
    <submittedName>
        <fullName evidence="1">Uncharacterized protein</fullName>
    </submittedName>
</protein>
<dbReference type="EMBL" id="SDHY01000011">
    <property type="protein sequence ID" value="RXK46506.1"/>
    <property type="molecule type" value="Genomic_DNA"/>
</dbReference>
<accession>A0A4Q1BX23</accession>
<gene>
    <name evidence="1" type="ORF">ESB04_12290</name>
</gene>
<dbReference type="RefSeq" id="WP_129028051.1">
    <property type="nucleotide sequence ID" value="NZ_SDHY01000011.1"/>
</dbReference>
<name>A0A4Q1BX23_9BACT</name>
<evidence type="ECO:0000313" key="1">
    <source>
        <dbReference type="EMBL" id="RXK46506.1"/>
    </source>
</evidence>
<evidence type="ECO:0000313" key="2">
    <source>
        <dbReference type="Proteomes" id="UP000289455"/>
    </source>
</evidence>
<organism evidence="1 2">
    <name type="scientific">Aquirufa rosea</name>
    <dbReference type="NCBI Taxonomy" id="2509241"/>
    <lineage>
        <taxon>Bacteria</taxon>
        <taxon>Pseudomonadati</taxon>
        <taxon>Bacteroidota</taxon>
        <taxon>Cytophagia</taxon>
        <taxon>Cytophagales</taxon>
        <taxon>Flectobacillaceae</taxon>
        <taxon>Aquirufa</taxon>
    </lineage>
</organism>
<comment type="caution">
    <text evidence="1">The sequence shown here is derived from an EMBL/GenBank/DDBJ whole genome shotgun (WGS) entry which is preliminary data.</text>
</comment>
<keyword evidence="2" id="KW-1185">Reference proteome</keyword>
<sequence length="75" mass="8543">MNSNSTGSGHDIELCGNLIKAGIYLAGEQYHDLTACISFKKGYWNDLVKEYKPNFKSIEDQMEYDFYSALNPILQ</sequence>
<dbReference type="AlphaFoldDB" id="A0A4Q1BX23"/>
<reference evidence="1 2" key="1">
    <citation type="submission" date="2019-01" db="EMBL/GenBank/DDBJ databases">
        <title>Cytophagaceae bacterium strain CAR-16.</title>
        <authorList>
            <person name="Chen W.-M."/>
        </authorList>
    </citation>
    <scope>NUCLEOTIDE SEQUENCE [LARGE SCALE GENOMIC DNA]</scope>
    <source>
        <strain evidence="1 2">CAR-16</strain>
    </source>
</reference>
<dbReference type="Proteomes" id="UP000289455">
    <property type="component" value="Unassembled WGS sequence"/>
</dbReference>